<keyword evidence="3" id="KW-0863">Zinc-finger</keyword>
<sequence length="336" mass="38953">MGGKAEKGSTKWLSNNMKSKGLQRLRWYCQVCERQMRDENGFKQHCLSEAHNRNMQIVGEDSRKFINQYSDDFKRDFLRLLRTAHGEKKVHANHFYQEYISDKQHTHMNATRWPSLTEFVKYLGREGICRVEEGERGLEIAWIDDSPEALRRREAVARKDKMERGDEERQARMLEAQIKRANEQKREQQTQDHMLDRKDTGPISFTFGAPTPKEKVAQQLEADASDTKGSGTMLDGETQALKLEDGKVNPSEEPKKDEPAKTMSISMNTTNAKSKPINVFSSKNNPLKQKRAAVMEQPKKMSELERVMLADKEEQERKRQRMHDRDAGRGKRVKLG</sequence>
<evidence type="ECO:0000256" key="3">
    <source>
        <dbReference type="ARBA" id="ARBA00022771"/>
    </source>
</evidence>
<evidence type="ECO:0000313" key="8">
    <source>
        <dbReference type="Proteomes" id="UP000799439"/>
    </source>
</evidence>
<evidence type="ECO:0000256" key="1">
    <source>
        <dbReference type="ARBA" id="ARBA00008517"/>
    </source>
</evidence>
<organism evidence="7 8">
    <name type="scientific">Myriangium duriaei CBS 260.36</name>
    <dbReference type="NCBI Taxonomy" id="1168546"/>
    <lineage>
        <taxon>Eukaryota</taxon>
        <taxon>Fungi</taxon>
        <taxon>Dikarya</taxon>
        <taxon>Ascomycota</taxon>
        <taxon>Pezizomycotina</taxon>
        <taxon>Dothideomycetes</taxon>
        <taxon>Dothideomycetidae</taxon>
        <taxon>Myriangiales</taxon>
        <taxon>Myriangiaceae</taxon>
        <taxon>Myriangium</taxon>
    </lineage>
</organism>
<dbReference type="GO" id="GO:0003690">
    <property type="term" value="F:double-stranded DNA binding"/>
    <property type="evidence" value="ECO:0007669"/>
    <property type="project" value="TreeGrafter"/>
</dbReference>
<keyword evidence="8" id="KW-1185">Reference proteome</keyword>
<keyword evidence="2" id="KW-0479">Metal-binding</keyword>
<comment type="similarity">
    <text evidence="1">Belongs to the KIN17 family.</text>
</comment>
<evidence type="ECO:0000256" key="4">
    <source>
        <dbReference type="ARBA" id="ARBA00022833"/>
    </source>
</evidence>
<evidence type="ECO:0000313" key="7">
    <source>
        <dbReference type="EMBL" id="KAF2157956.1"/>
    </source>
</evidence>
<gene>
    <name evidence="7" type="ORF">K461DRAFT_218998</name>
</gene>
<dbReference type="Pfam" id="PF25095">
    <property type="entry name" value="C2H2-zf_KIN17"/>
    <property type="match status" value="1"/>
</dbReference>
<accession>A0A9P4JAL1</accession>
<dbReference type="InterPro" id="IPR013087">
    <property type="entry name" value="Znf_C2H2_type"/>
</dbReference>
<evidence type="ECO:0000256" key="5">
    <source>
        <dbReference type="SAM" id="MobiDB-lite"/>
    </source>
</evidence>
<dbReference type="AlphaFoldDB" id="A0A9P4JAL1"/>
<dbReference type="GO" id="GO:0005634">
    <property type="term" value="C:nucleus"/>
    <property type="evidence" value="ECO:0007669"/>
    <property type="project" value="TreeGrafter"/>
</dbReference>
<name>A0A9P4JAL1_9PEZI</name>
<feature type="compositionally biased region" description="Basic and acidic residues" evidence="5">
    <location>
        <begin position="181"/>
        <end position="200"/>
    </location>
</feature>
<dbReference type="InterPro" id="IPR038254">
    <property type="entry name" value="KIN17_WH-like_sf"/>
</dbReference>
<proteinExistence type="inferred from homology"/>
<keyword evidence="4" id="KW-0862">Zinc</keyword>
<dbReference type="GO" id="GO:0006974">
    <property type="term" value="P:DNA damage response"/>
    <property type="evidence" value="ECO:0007669"/>
    <property type="project" value="TreeGrafter"/>
</dbReference>
<evidence type="ECO:0000256" key="2">
    <source>
        <dbReference type="ARBA" id="ARBA00022723"/>
    </source>
</evidence>
<feature type="compositionally biased region" description="Basic and acidic residues" evidence="5">
    <location>
        <begin position="297"/>
        <end position="329"/>
    </location>
</feature>
<comment type="caution">
    <text evidence="7">The sequence shown here is derived from an EMBL/GenBank/DDBJ whole genome shotgun (WGS) entry which is preliminary data.</text>
</comment>
<dbReference type="GO" id="GO:0006260">
    <property type="term" value="P:DNA replication"/>
    <property type="evidence" value="ECO:0007669"/>
    <property type="project" value="TreeGrafter"/>
</dbReference>
<dbReference type="Proteomes" id="UP000799439">
    <property type="component" value="Unassembled WGS sequence"/>
</dbReference>
<dbReference type="InterPro" id="IPR019447">
    <property type="entry name" value="DNA/RNA-bd_Kin17_WH-like_dom"/>
</dbReference>
<feature type="compositionally biased region" description="Basic and acidic residues" evidence="5">
    <location>
        <begin position="242"/>
        <end position="260"/>
    </location>
</feature>
<dbReference type="PANTHER" id="PTHR12805">
    <property type="entry name" value="KIN17 KIN, ANTIGENIC DETERMINANT OF RECA PROTEIN HOMOLOG"/>
    <property type="match status" value="1"/>
</dbReference>
<dbReference type="PROSITE" id="PS00028">
    <property type="entry name" value="ZINC_FINGER_C2H2_1"/>
    <property type="match status" value="1"/>
</dbReference>
<dbReference type="InterPro" id="IPR037321">
    <property type="entry name" value="KIN17-like"/>
</dbReference>
<reference evidence="7" key="1">
    <citation type="journal article" date="2020" name="Stud. Mycol.">
        <title>101 Dothideomycetes genomes: a test case for predicting lifestyles and emergence of pathogens.</title>
        <authorList>
            <person name="Haridas S."/>
            <person name="Albert R."/>
            <person name="Binder M."/>
            <person name="Bloem J."/>
            <person name="Labutti K."/>
            <person name="Salamov A."/>
            <person name="Andreopoulos B."/>
            <person name="Baker S."/>
            <person name="Barry K."/>
            <person name="Bills G."/>
            <person name="Bluhm B."/>
            <person name="Cannon C."/>
            <person name="Castanera R."/>
            <person name="Culley D."/>
            <person name="Daum C."/>
            <person name="Ezra D."/>
            <person name="Gonzalez J."/>
            <person name="Henrissat B."/>
            <person name="Kuo A."/>
            <person name="Liang C."/>
            <person name="Lipzen A."/>
            <person name="Lutzoni F."/>
            <person name="Magnuson J."/>
            <person name="Mondo S."/>
            <person name="Nolan M."/>
            <person name="Ohm R."/>
            <person name="Pangilinan J."/>
            <person name="Park H.-J."/>
            <person name="Ramirez L."/>
            <person name="Alfaro M."/>
            <person name="Sun H."/>
            <person name="Tritt A."/>
            <person name="Yoshinaga Y."/>
            <person name="Zwiers L.-H."/>
            <person name="Turgeon B."/>
            <person name="Goodwin S."/>
            <person name="Spatafora J."/>
            <person name="Crous P."/>
            <person name="Grigoriev I."/>
        </authorList>
    </citation>
    <scope>NUCLEOTIDE SEQUENCE</scope>
    <source>
        <strain evidence="7">CBS 260.36</strain>
    </source>
</reference>
<dbReference type="FunFam" id="1.10.10.2030:FF:000001">
    <property type="entry name" value="DNA/RNA-binding protein KIN17, putative"/>
    <property type="match status" value="1"/>
</dbReference>
<feature type="compositionally biased region" description="Polar residues" evidence="5">
    <location>
        <begin position="263"/>
        <end position="287"/>
    </location>
</feature>
<dbReference type="Pfam" id="PF10357">
    <property type="entry name" value="WH_KIN17"/>
    <property type="match status" value="1"/>
</dbReference>
<evidence type="ECO:0000259" key="6">
    <source>
        <dbReference type="PROSITE" id="PS00028"/>
    </source>
</evidence>
<feature type="domain" description="C2H2-type" evidence="6">
    <location>
        <begin position="29"/>
        <end position="51"/>
    </location>
</feature>
<dbReference type="SMART" id="SM01253">
    <property type="entry name" value="Kin17_mid"/>
    <property type="match status" value="1"/>
</dbReference>
<dbReference type="InterPro" id="IPR036236">
    <property type="entry name" value="Znf_C2H2_sf"/>
</dbReference>
<dbReference type="PANTHER" id="PTHR12805:SF0">
    <property type="entry name" value="DNA_RNA-BINDING PROTEIN KIN17"/>
    <property type="match status" value="1"/>
</dbReference>
<dbReference type="InterPro" id="IPR056767">
    <property type="entry name" value="C2H2-Znf_KIN17"/>
</dbReference>
<dbReference type="SUPFAM" id="SSF57667">
    <property type="entry name" value="beta-beta-alpha zinc fingers"/>
    <property type="match status" value="1"/>
</dbReference>
<dbReference type="EMBL" id="ML996081">
    <property type="protein sequence ID" value="KAF2157956.1"/>
    <property type="molecule type" value="Genomic_DNA"/>
</dbReference>
<dbReference type="GO" id="GO:0008270">
    <property type="term" value="F:zinc ion binding"/>
    <property type="evidence" value="ECO:0007669"/>
    <property type="project" value="UniProtKB-KW"/>
</dbReference>
<protein>
    <submittedName>
        <fullName evidence="7">Zinc finger protein RTS2</fullName>
    </submittedName>
</protein>
<feature type="region of interest" description="Disordered" evidence="5">
    <location>
        <begin position="181"/>
        <end position="336"/>
    </location>
</feature>
<dbReference type="OrthoDB" id="10266249at2759"/>
<dbReference type="Gene3D" id="1.10.10.2030">
    <property type="entry name" value="DNA/RNA-binding protein Kin17, conserved domain"/>
    <property type="match status" value="1"/>
</dbReference>